<dbReference type="EMBL" id="LUXM01000033">
    <property type="protein sequence ID" value="KZU94529.1"/>
    <property type="molecule type" value="Genomic_DNA"/>
</dbReference>
<gene>
    <name evidence="1" type="ORF">Lp19_2503</name>
</gene>
<dbReference type="AlphaFoldDB" id="A0A162ESQ0"/>
<accession>A0A162ESQ0</accession>
<dbReference type="Proteomes" id="UP000076882">
    <property type="component" value="Unassembled WGS sequence"/>
</dbReference>
<comment type="caution">
    <text evidence="1">The sequence shown here is derived from an EMBL/GenBank/DDBJ whole genome shotgun (WGS) entry which is preliminary data.</text>
</comment>
<protein>
    <submittedName>
        <fullName evidence="1">Uncharacterized protein</fullName>
    </submittedName>
</protein>
<dbReference type="PATRIC" id="fig|1590.196.peg.2029"/>
<sequence>MLYFKVSISYKNRGFSIVSDTYVNFTTSTIHGKRIDGNIA</sequence>
<proteinExistence type="predicted"/>
<name>A0A162ESQ0_LACPN</name>
<organism evidence="1 2">
    <name type="scientific">Lactiplantibacillus plantarum</name>
    <name type="common">Lactobacillus plantarum</name>
    <dbReference type="NCBI Taxonomy" id="1590"/>
    <lineage>
        <taxon>Bacteria</taxon>
        <taxon>Bacillati</taxon>
        <taxon>Bacillota</taxon>
        <taxon>Bacilli</taxon>
        <taxon>Lactobacillales</taxon>
        <taxon>Lactobacillaceae</taxon>
        <taxon>Lactiplantibacillus</taxon>
    </lineage>
</organism>
<reference evidence="1 2" key="1">
    <citation type="submission" date="2016-03" db="EMBL/GenBank/DDBJ databases">
        <title>Comparative genomics of 54 Lactobacillus plantarum strains reveals genomic uncoupling from niche constraints.</title>
        <authorList>
            <person name="Martino M.E."/>
        </authorList>
    </citation>
    <scope>NUCLEOTIDE SEQUENCE [LARGE SCALE GENOMIC DNA]</scope>
    <source>
        <strain evidence="1 2">19.1</strain>
    </source>
</reference>
<evidence type="ECO:0000313" key="2">
    <source>
        <dbReference type="Proteomes" id="UP000076882"/>
    </source>
</evidence>
<evidence type="ECO:0000313" key="1">
    <source>
        <dbReference type="EMBL" id="KZU94529.1"/>
    </source>
</evidence>